<dbReference type="AlphaFoldDB" id="A0AAV5V1M6"/>
<dbReference type="Proteomes" id="UP001432322">
    <property type="component" value="Unassembled WGS sequence"/>
</dbReference>
<proteinExistence type="predicted"/>
<evidence type="ECO:0000313" key="2">
    <source>
        <dbReference type="EMBL" id="GMT12948.1"/>
    </source>
</evidence>
<feature type="signal peptide" evidence="1">
    <location>
        <begin position="1"/>
        <end position="15"/>
    </location>
</feature>
<keyword evidence="3" id="KW-1185">Reference proteome</keyword>
<feature type="chain" id="PRO_5043955360" evidence="1">
    <location>
        <begin position="16"/>
        <end position="96"/>
    </location>
</feature>
<organism evidence="2 3">
    <name type="scientific">Pristionchus fissidentatus</name>
    <dbReference type="NCBI Taxonomy" id="1538716"/>
    <lineage>
        <taxon>Eukaryota</taxon>
        <taxon>Metazoa</taxon>
        <taxon>Ecdysozoa</taxon>
        <taxon>Nematoda</taxon>
        <taxon>Chromadorea</taxon>
        <taxon>Rhabditida</taxon>
        <taxon>Rhabditina</taxon>
        <taxon>Diplogasteromorpha</taxon>
        <taxon>Diplogasteroidea</taxon>
        <taxon>Neodiplogasteridae</taxon>
        <taxon>Pristionchus</taxon>
    </lineage>
</organism>
<dbReference type="EMBL" id="BTSY01000002">
    <property type="protein sequence ID" value="GMT12948.1"/>
    <property type="molecule type" value="Genomic_DNA"/>
</dbReference>
<comment type="caution">
    <text evidence="2">The sequence shown here is derived from an EMBL/GenBank/DDBJ whole genome shotgun (WGS) entry which is preliminary data.</text>
</comment>
<name>A0AAV5V1M6_9BILA</name>
<accession>A0AAV5V1M6</accession>
<sequence>QIVQFLLFLVLSSEATVHYSDIDLDRCSWDTICFYRDSCAGPPPSNLKLTPKWGDFNDCDVIVQVKPFTNSKFLIFLRVKSSETGQKLEKDFGITL</sequence>
<reference evidence="2" key="1">
    <citation type="submission" date="2023-10" db="EMBL/GenBank/DDBJ databases">
        <title>Genome assembly of Pristionchus species.</title>
        <authorList>
            <person name="Yoshida K."/>
            <person name="Sommer R.J."/>
        </authorList>
    </citation>
    <scope>NUCLEOTIDE SEQUENCE</scope>
    <source>
        <strain evidence="2">RS5133</strain>
    </source>
</reference>
<feature type="non-terminal residue" evidence="2">
    <location>
        <position position="96"/>
    </location>
</feature>
<protein>
    <submittedName>
        <fullName evidence="2">Uncharacterized protein</fullName>
    </submittedName>
</protein>
<evidence type="ECO:0000256" key="1">
    <source>
        <dbReference type="SAM" id="SignalP"/>
    </source>
</evidence>
<gene>
    <name evidence="2" type="ORF">PFISCL1PPCAC_4245</name>
</gene>
<evidence type="ECO:0000313" key="3">
    <source>
        <dbReference type="Proteomes" id="UP001432322"/>
    </source>
</evidence>
<keyword evidence="1" id="KW-0732">Signal</keyword>
<feature type="non-terminal residue" evidence="2">
    <location>
        <position position="1"/>
    </location>
</feature>